<evidence type="ECO:0000313" key="1">
    <source>
        <dbReference type="EMBL" id="GAA4249382.1"/>
    </source>
</evidence>
<reference evidence="2" key="1">
    <citation type="journal article" date="2019" name="Int. J. Syst. Evol. Microbiol.">
        <title>The Global Catalogue of Microorganisms (GCM) 10K type strain sequencing project: providing services to taxonomists for standard genome sequencing and annotation.</title>
        <authorList>
            <consortium name="The Broad Institute Genomics Platform"/>
            <consortium name="The Broad Institute Genome Sequencing Center for Infectious Disease"/>
            <person name="Wu L."/>
            <person name="Ma J."/>
        </authorList>
    </citation>
    <scope>NUCLEOTIDE SEQUENCE [LARGE SCALE GENOMIC DNA]</scope>
    <source>
        <strain evidence="2">JCM 17441</strain>
    </source>
</reference>
<sequence length="168" mass="17667">MRRRLIVIVLTAVVVLLGGAGAYAVAHRDVAPADAPLALGTTALLRTDAGEARVTMHSAVARRTGCDQVRPSAAKVYLVADVTIEAVMGAWPVAADDFMYFAPYDGSSHSMSLAVGPLGADCGSDLPHRTLTAGGKVHGTVFFGRDAHSGEIYYSTHEMRNGVSWRVG</sequence>
<protein>
    <recommendedName>
        <fullName evidence="3">DUF4352 domain-containing protein</fullName>
    </recommendedName>
</protein>
<proteinExistence type="predicted"/>
<gene>
    <name evidence="1" type="ORF">GCM10022255_033290</name>
</gene>
<organism evidence="1 2">
    <name type="scientific">Dactylosporangium darangshiense</name>
    <dbReference type="NCBI Taxonomy" id="579108"/>
    <lineage>
        <taxon>Bacteria</taxon>
        <taxon>Bacillati</taxon>
        <taxon>Actinomycetota</taxon>
        <taxon>Actinomycetes</taxon>
        <taxon>Micromonosporales</taxon>
        <taxon>Micromonosporaceae</taxon>
        <taxon>Dactylosporangium</taxon>
    </lineage>
</organism>
<accession>A0ABP8D7L0</accession>
<dbReference type="Proteomes" id="UP001500620">
    <property type="component" value="Unassembled WGS sequence"/>
</dbReference>
<evidence type="ECO:0000313" key="2">
    <source>
        <dbReference type="Proteomes" id="UP001500620"/>
    </source>
</evidence>
<name>A0ABP8D7L0_9ACTN</name>
<dbReference type="EMBL" id="BAABAT010000007">
    <property type="protein sequence ID" value="GAA4249382.1"/>
    <property type="molecule type" value="Genomic_DNA"/>
</dbReference>
<dbReference type="RefSeq" id="WP_345127741.1">
    <property type="nucleotide sequence ID" value="NZ_BAABAT010000007.1"/>
</dbReference>
<comment type="caution">
    <text evidence="1">The sequence shown here is derived from an EMBL/GenBank/DDBJ whole genome shotgun (WGS) entry which is preliminary data.</text>
</comment>
<keyword evidence="2" id="KW-1185">Reference proteome</keyword>
<evidence type="ECO:0008006" key="3">
    <source>
        <dbReference type="Google" id="ProtNLM"/>
    </source>
</evidence>